<feature type="compositionally biased region" description="Basic and acidic residues" evidence="2">
    <location>
        <begin position="72"/>
        <end position="98"/>
    </location>
</feature>
<feature type="zinc finger region" description="C3H1-type" evidence="1">
    <location>
        <begin position="413"/>
        <end position="447"/>
    </location>
</feature>
<evidence type="ECO:0000256" key="1">
    <source>
        <dbReference type="PROSITE-ProRule" id="PRU00723"/>
    </source>
</evidence>
<feature type="compositionally biased region" description="Low complexity" evidence="2">
    <location>
        <begin position="45"/>
        <end position="64"/>
    </location>
</feature>
<evidence type="ECO:0000256" key="3">
    <source>
        <dbReference type="SAM" id="Phobius"/>
    </source>
</evidence>
<dbReference type="AlphaFoldDB" id="A0A9P6MQB2"/>
<feature type="compositionally biased region" description="Acidic residues" evidence="2">
    <location>
        <begin position="208"/>
        <end position="226"/>
    </location>
</feature>
<comment type="caution">
    <text evidence="5">The sequence shown here is derived from an EMBL/GenBank/DDBJ whole genome shotgun (WGS) entry which is preliminary data.</text>
</comment>
<accession>A0A9P6MQB2</accession>
<feature type="compositionally biased region" description="Polar residues" evidence="2">
    <location>
        <begin position="469"/>
        <end position="496"/>
    </location>
</feature>
<dbReference type="GO" id="GO:0008270">
    <property type="term" value="F:zinc ion binding"/>
    <property type="evidence" value="ECO:0007669"/>
    <property type="project" value="UniProtKB-KW"/>
</dbReference>
<dbReference type="Pfam" id="PF14608">
    <property type="entry name" value="zf-CCCH_2"/>
    <property type="match status" value="2"/>
</dbReference>
<evidence type="ECO:0000313" key="5">
    <source>
        <dbReference type="EMBL" id="KAG0009536.1"/>
    </source>
</evidence>
<proteinExistence type="predicted"/>
<feature type="region of interest" description="Disordered" evidence="2">
    <location>
        <begin position="32"/>
        <end position="122"/>
    </location>
</feature>
<organism evidence="5 6">
    <name type="scientific">Entomortierella chlamydospora</name>
    <dbReference type="NCBI Taxonomy" id="101097"/>
    <lineage>
        <taxon>Eukaryota</taxon>
        <taxon>Fungi</taxon>
        <taxon>Fungi incertae sedis</taxon>
        <taxon>Mucoromycota</taxon>
        <taxon>Mortierellomycotina</taxon>
        <taxon>Mortierellomycetes</taxon>
        <taxon>Mortierellales</taxon>
        <taxon>Mortierellaceae</taxon>
        <taxon>Entomortierella</taxon>
    </lineage>
</organism>
<dbReference type="Gene3D" id="4.10.1000.40">
    <property type="match status" value="1"/>
</dbReference>
<keyword evidence="1" id="KW-0863">Zinc-finger</keyword>
<evidence type="ECO:0000259" key="4">
    <source>
        <dbReference type="PROSITE" id="PS50103"/>
    </source>
</evidence>
<name>A0A9P6MQB2_9FUNG</name>
<feature type="region of interest" description="Disordered" evidence="2">
    <location>
        <begin position="445"/>
        <end position="504"/>
    </location>
</feature>
<evidence type="ECO:0000313" key="6">
    <source>
        <dbReference type="Proteomes" id="UP000703661"/>
    </source>
</evidence>
<keyword evidence="3" id="KW-0812">Transmembrane</keyword>
<gene>
    <name evidence="5" type="ORF">BGZ80_002292</name>
</gene>
<protein>
    <recommendedName>
        <fullName evidence="4">C3H1-type domain-containing protein</fullName>
    </recommendedName>
</protein>
<keyword evidence="3" id="KW-0472">Membrane</keyword>
<feature type="transmembrane region" description="Helical" evidence="3">
    <location>
        <begin position="12"/>
        <end position="29"/>
    </location>
</feature>
<dbReference type="OrthoDB" id="438553at2759"/>
<dbReference type="Proteomes" id="UP000703661">
    <property type="component" value="Unassembled WGS sequence"/>
</dbReference>
<keyword evidence="6" id="KW-1185">Reference proteome</keyword>
<sequence length="504" mass="55334">MSGNSLANNNAVRLGAAALVGGLVVYLIWSATSSSSTPRSPPTSPSSTLTTTTTTTTTTTSSSKAGKKSTSKRSESKSEEEEKRQRQSVDIDRTEVPKAIEPPTTIPSVPEDREEKGEDEDDVVVVDKSVVEDLTESFVLVAEHSHKEIETTEEVKTISVKELSTQSTASFVEEKQEIHEHLENQHVETTEVAVEATEEQVETKEQVEEPEVPVEEAEATVEEPEAPVENQPTVIPTQVEEEIKEEILEREIETPAVYNSLISQSDEFEHVEEEEKTIEQEETMERVEEAIATSDSPFSYSNVETSRTTTSSAMSLESVVMPTVIETSSARTSHHALNTKAAIFTPSWMPVATHAASFDSRSSFLAAPTQDLSYQWALNGSVPMAQSQPQLNENVQQENGRVKMKSRCRFWPNCTNKACKFTHPSLPCRDPDNCTFGDRCNFIHPKDLNRKPSRSGNKSNPSRKESRRQNQSGAIGSMASSIDSLGLSASGTTAVGNGNPWDHS</sequence>
<reference evidence="5" key="1">
    <citation type="journal article" date="2020" name="Fungal Divers.">
        <title>Resolving the Mortierellaceae phylogeny through synthesis of multi-gene phylogenetics and phylogenomics.</title>
        <authorList>
            <person name="Vandepol N."/>
            <person name="Liber J."/>
            <person name="Desiro A."/>
            <person name="Na H."/>
            <person name="Kennedy M."/>
            <person name="Barry K."/>
            <person name="Grigoriev I.V."/>
            <person name="Miller A.N."/>
            <person name="O'Donnell K."/>
            <person name="Stajich J.E."/>
            <person name="Bonito G."/>
        </authorList>
    </citation>
    <scope>NUCLEOTIDE SEQUENCE</scope>
    <source>
        <strain evidence="5">NRRL 2769</strain>
    </source>
</reference>
<dbReference type="EMBL" id="JAAAID010001560">
    <property type="protein sequence ID" value="KAG0009536.1"/>
    <property type="molecule type" value="Genomic_DNA"/>
</dbReference>
<feature type="region of interest" description="Disordered" evidence="2">
    <location>
        <begin position="183"/>
        <end position="229"/>
    </location>
</feature>
<keyword evidence="1" id="KW-0479">Metal-binding</keyword>
<dbReference type="InterPro" id="IPR000571">
    <property type="entry name" value="Znf_CCCH"/>
</dbReference>
<evidence type="ECO:0000256" key="2">
    <source>
        <dbReference type="SAM" id="MobiDB-lite"/>
    </source>
</evidence>
<keyword evidence="3" id="KW-1133">Transmembrane helix</keyword>
<feature type="domain" description="C3H1-type" evidence="4">
    <location>
        <begin position="413"/>
        <end position="447"/>
    </location>
</feature>
<dbReference type="PROSITE" id="PS50103">
    <property type="entry name" value="ZF_C3H1"/>
    <property type="match status" value="1"/>
</dbReference>
<keyword evidence="1" id="KW-0862">Zinc</keyword>